<evidence type="ECO:0000313" key="3">
    <source>
        <dbReference type="Proteomes" id="UP000482960"/>
    </source>
</evidence>
<keyword evidence="3" id="KW-1185">Reference proteome</keyword>
<dbReference type="InterPro" id="IPR010427">
    <property type="entry name" value="DUF1023"/>
</dbReference>
<gene>
    <name evidence="2" type="ORF">Prum_066130</name>
</gene>
<dbReference type="RefSeq" id="WP_173079725.1">
    <property type="nucleotide sequence ID" value="NZ_BAABJB010000005.1"/>
</dbReference>
<dbReference type="InterPro" id="IPR029058">
    <property type="entry name" value="AB_hydrolase_fold"/>
</dbReference>
<reference evidence="2 3" key="2">
    <citation type="submission" date="2020-03" db="EMBL/GenBank/DDBJ databases">
        <authorList>
            <person name="Ichikawa N."/>
            <person name="Kimura A."/>
            <person name="Kitahashi Y."/>
            <person name="Uohara A."/>
        </authorList>
    </citation>
    <scope>NUCLEOTIDE SEQUENCE [LARGE SCALE GENOMIC DNA]</scope>
    <source>
        <strain evidence="2 3">NBRC 108638</strain>
    </source>
</reference>
<comment type="caution">
    <text evidence="2">The sequence shown here is derived from an EMBL/GenBank/DDBJ whole genome shotgun (WGS) entry which is preliminary data.</text>
</comment>
<reference evidence="2 3" key="1">
    <citation type="submission" date="2020-03" db="EMBL/GenBank/DDBJ databases">
        <title>Whole genome shotgun sequence of Phytohabitans rumicis NBRC 108638.</title>
        <authorList>
            <person name="Komaki H."/>
            <person name="Tamura T."/>
        </authorList>
    </citation>
    <scope>NUCLEOTIDE SEQUENCE [LARGE SCALE GENOMIC DNA]</scope>
    <source>
        <strain evidence="2 3">NBRC 108638</strain>
    </source>
</reference>
<dbReference type="Pfam" id="PF06259">
    <property type="entry name" value="Abhydrolase_8"/>
    <property type="match status" value="1"/>
</dbReference>
<dbReference type="EMBL" id="BLPG01000001">
    <property type="protein sequence ID" value="GFJ92971.1"/>
    <property type="molecule type" value="Genomic_DNA"/>
</dbReference>
<feature type="domain" description="DUF1023" evidence="1">
    <location>
        <begin position="21"/>
        <end position="186"/>
    </location>
</feature>
<accession>A0A6V8LDV2</accession>
<dbReference type="Proteomes" id="UP000482960">
    <property type="component" value="Unassembled WGS sequence"/>
</dbReference>
<name>A0A6V8LDV2_9ACTN</name>
<protein>
    <recommendedName>
        <fullName evidence="1">DUF1023 domain-containing protein</fullName>
    </recommendedName>
</protein>
<dbReference type="Gene3D" id="3.40.50.1820">
    <property type="entry name" value="alpha/beta hydrolase"/>
    <property type="match status" value="1"/>
</dbReference>
<dbReference type="SUPFAM" id="SSF53474">
    <property type="entry name" value="alpha/beta-Hydrolases"/>
    <property type="match status" value="1"/>
</dbReference>
<evidence type="ECO:0000259" key="1">
    <source>
        <dbReference type="Pfam" id="PF06259"/>
    </source>
</evidence>
<proteinExistence type="predicted"/>
<sequence length="239" mass="24368">MLRYGVIAVTLCAALIAPPHDPAGTTPAATRVVGELSTADEIVVLVPGVGTSPRNLDRTTGAMARSLYAAAGSTRVAVVAWLGYEPPEGLGIAAAQDGRARQGAAALDRYVDALVAFRPRAAVTLIGHSYGAVVIGFAAADLPPQVTDLVALGAPGMGADDVAGLHTRARVWAAQAPDDWIRWVPGIRIIHLGHGVHPTDPSFGARILPTGGVVGHDGYLSPGSATLTAVASLVGNDTR</sequence>
<dbReference type="AlphaFoldDB" id="A0A6V8LDV2"/>
<evidence type="ECO:0000313" key="2">
    <source>
        <dbReference type="EMBL" id="GFJ92971.1"/>
    </source>
</evidence>
<organism evidence="2 3">
    <name type="scientific">Phytohabitans rumicis</name>
    <dbReference type="NCBI Taxonomy" id="1076125"/>
    <lineage>
        <taxon>Bacteria</taxon>
        <taxon>Bacillati</taxon>
        <taxon>Actinomycetota</taxon>
        <taxon>Actinomycetes</taxon>
        <taxon>Micromonosporales</taxon>
        <taxon>Micromonosporaceae</taxon>
    </lineage>
</organism>